<dbReference type="GO" id="GO:0003677">
    <property type="term" value="F:DNA binding"/>
    <property type="evidence" value="ECO:0007669"/>
    <property type="project" value="InterPro"/>
</dbReference>
<evidence type="ECO:0008006" key="3">
    <source>
        <dbReference type="Google" id="ProtNLM"/>
    </source>
</evidence>
<comment type="caution">
    <text evidence="1">The sequence shown here is derived from an EMBL/GenBank/DDBJ whole genome shotgun (WGS) entry which is preliminary data.</text>
</comment>
<organism evidence="1 2">
    <name type="scientific">Acrocarpospora phusangensis</name>
    <dbReference type="NCBI Taxonomy" id="1070424"/>
    <lineage>
        <taxon>Bacteria</taxon>
        <taxon>Bacillati</taxon>
        <taxon>Actinomycetota</taxon>
        <taxon>Actinomycetes</taxon>
        <taxon>Streptosporangiales</taxon>
        <taxon>Streptosporangiaceae</taxon>
        <taxon>Acrocarpospora</taxon>
    </lineage>
</organism>
<proteinExistence type="predicted"/>
<sequence>MFPEGQPMARETPARTRLGDAMAKRAIELRLRWETIAKRAGISVAHLRNIRAGLVGASDVVYAQLEEVLQWAPGSIAAIQEGGEPAVANQTGPRTLGDLLIERGLARPEDLNLSDEIVNDPVAREILELDTSEETRNRLLVIYANMRRNVFETVLEEKRRKR</sequence>
<gene>
    <name evidence="1" type="ORF">Aph01nite_43090</name>
</gene>
<dbReference type="Proteomes" id="UP000640052">
    <property type="component" value="Unassembled WGS sequence"/>
</dbReference>
<reference evidence="1" key="1">
    <citation type="submission" date="2021-01" db="EMBL/GenBank/DDBJ databases">
        <title>Whole genome shotgun sequence of Acrocarpospora phusangensis NBRC 108782.</title>
        <authorList>
            <person name="Komaki H."/>
            <person name="Tamura T."/>
        </authorList>
    </citation>
    <scope>NUCLEOTIDE SEQUENCE</scope>
    <source>
        <strain evidence="1">NBRC 108782</strain>
    </source>
</reference>
<dbReference type="InterPro" id="IPR010982">
    <property type="entry name" value="Lambda_DNA-bd_dom_sf"/>
</dbReference>
<protein>
    <recommendedName>
        <fullName evidence="3">HTH cro/C1-type domain-containing protein</fullName>
    </recommendedName>
</protein>
<accession>A0A919ULH9</accession>
<evidence type="ECO:0000313" key="1">
    <source>
        <dbReference type="EMBL" id="GIH25999.1"/>
    </source>
</evidence>
<name>A0A919ULH9_9ACTN</name>
<keyword evidence="2" id="KW-1185">Reference proteome</keyword>
<evidence type="ECO:0000313" key="2">
    <source>
        <dbReference type="Proteomes" id="UP000640052"/>
    </source>
</evidence>
<dbReference type="SUPFAM" id="SSF47413">
    <property type="entry name" value="lambda repressor-like DNA-binding domains"/>
    <property type="match status" value="1"/>
</dbReference>
<dbReference type="AlphaFoldDB" id="A0A919ULH9"/>
<dbReference type="EMBL" id="BOOA01000035">
    <property type="protein sequence ID" value="GIH25999.1"/>
    <property type="molecule type" value="Genomic_DNA"/>
</dbReference>